<feature type="region of interest" description="Disordered" evidence="1">
    <location>
        <begin position="1"/>
        <end position="30"/>
    </location>
</feature>
<proteinExistence type="predicted"/>
<dbReference type="EMBL" id="SAWZ01000003">
    <property type="protein sequence ID" value="RXR06678.1"/>
    <property type="molecule type" value="Genomic_DNA"/>
</dbReference>
<gene>
    <name evidence="2" type="ORF">EPA99_07930</name>
</gene>
<evidence type="ECO:0000313" key="3">
    <source>
        <dbReference type="Proteomes" id="UP000289784"/>
    </source>
</evidence>
<protein>
    <submittedName>
        <fullName evidence="2">Uncharacterized protein</fullName>
    </submittedName>
</protein>
<dbReference type="Proteomes" id="UP000289784">
    <property type="component" value="Unassembled WGS sequence"/>
</dbReference>
<evidence type="ECO:0000256" key="1">
    <source>
        <dbReference type="SAM" id="MobiDB-lite"/>
    </source>
</evidence>
<keyword evidence="3" id="KW-1185">Reference proteome</keyword>
<dbReference type="AlphaFoldDB" id="A0A4Q1JWI2"/>
<dbReference type="OrthoDB" id="6003360at2"/>
<comment type="caution">
    <text evidence="2">The sequence shown here is derived from an EMBL/GenBank/DDBJ whole genome shotgun (WGS) entry which is preliminary data.</text>
</comment>
<reference evidence="2 3" key="1">
    <citation type="submission" date="2019-01" db="EMBL/GenBank/DDBJ databases">
        <title>Pseudoxanthomonas composti sp. nov., isolated from compost.</title>
        <authorList>
            <person name="Yang G."/>
        </authorList>
    </citation>
    <scope>NUCLEOTIDE SEQUENCE [LARGE SCALE GENOMIC DNA]</scope>
    <source>
        <strain evidence="2 3">GSS15</strain>
    </source>
</reference>
<sequence length="198" mass="21249">MLLVSCNGQPQPPQPASKSTATEPSDMRTAVPLVRRLDPADTGPLELDFDVPALPDDDSPPLFIGVRIAGNDPSVTAEVARRLVDAGVSARVQLFHLDHVGQTQVTLLRSDMTPGSGTELIELPADGLVPGLMPFDSDFNTMQAAGLLVEESYRELAFALVPNLPAGRYRLVLVVSENRNALTDAHAELLVAYTRKAK</sequence>
<evidence type="ECO:0000313" key="2">
    <source>
        <dbReference type="EMBL" id="RXR06678.1"/>
    </source>
</evidence>
<organism evidence="2 3">
    <name type="scientific">Pseudoxanthomonas composti</name>
    <dbReference type="NCBI Taxonomy" id="2137479"/>
    <lineage>
        <taxon>Bacteria</taxon>
        <taxon>Pseudomonadati</taxon>
        <taxon>Pseudomonadota</taxon>
        <taxon>Gammaproteobacteria</taxon>
        <taxon>Lysobacterales</taxon>
        <taxon>Lysobacteraceae</taxon>
        <taxon>Pseudoxanthomonas</taxon>
    </lineage>
</organism>
<name>A0A4Q1JWI2_9GAMM</name>
<accession>A0A4Q1JWI2</accession>